<dbReference type="Pfam" id="PF09740">
    <property type="entry name" value="DUF2043"/>
    <property type="match status" value="1"/>
</dbReference>
<dbReference type="GO" id="GO:0005694">
    <property type="term" value="C:chromosome"/>
    <property type="evidence" value="ECO:0000318"/>
    <property type="project" value="GO_Central"/>
</dbReference>
<dbReference type="eggNOG" id="KOG2374">
    <property type="taxonomic scope" value="Eukaryota"/>
</dbReference>
<keyword evidence="4" id="KW-0479">Metal-binding</keyword>
<feature type="region of interest" description="Disordered" evidence="10">
    <location>
        <begin position="224"/>
        <end position="250"/>
    </location>
</feature>
<evidence type="ECO:0000256" key="9">
    <source>
        <dbReference type="ARBA" id="ARBA00023204"/>
    </source>
</evidence>
<dbReference type="GO" id="GO:0006283">
    <property type="term" value="P:transcription-coupled nucleotide-excision repair"/>
    <property type="evidence" value="ECO:0000318"/>
    <property type="project" value="GO_Central"/>
</dbReference>
<dbReference type="STRING" id="10228.B3S303"/>
<sequence>MDDQLVDITLCQQLSQLITQVTESGQAKLDEKASKEIKKLCRISDGYIKQAYHRLMTQLAKDHAEIRLSAVQVIDELFMRSHTFREALLNDFNQFLDLTVETNLKMPLPPPQTVARNLKRLTLEAMRRWHQQFGKGYRKLQLGYVFLKEKKHIDFEDIYARSLIERQEEERKKKKAEELATRKRECVCKSMEEFVPDIQRILTEMMTCFELLIPSYRHHTDDDLSKVTEKTDQASIANKNDHLTNNNQNNEEISDAKGEEKPLLDSALHHTSNQTLSKADENLREHGMLSHSHNVVVVIDQDNIMQIRENADNCDILDLLNDSQKLLKHKYLLMVNKWLDMMTKAQGDQDSLYKIIDIRDEITQTLDKFSKLTIIPMSPISKKLLKNNVAVEEDEDSSDEFIEVEEQANSDNDEDIFGESLDLDNDNADLENFKMRASNENENTFEQQKLRKRRELLAVAPVIPFGIDLYHWEDKDSEIPRIEKYKYDLADALHTSCITFQLISTNTLIYDRSKNTSQHQFWFNSNEDDVDIPECPFHGIIIPRNAKGQPVNPDGSVKKDSLTEASATRESQAGPSWKDIQEEIEAGTGITFTKPGKKRKGTKRKSKSNLTNLKEAKNTSRYRLEDKIFKPSVVKKMKKAQIDEMQRKAHDKFMHNWNYSLRK</sequence>
<dbReference type="GO" id="GO:0008270">
    <property type="term" value="F:zinc ion binding"/>
    <property type="evidence" value="ECO:0007669"/>
    <property type="project" value="UniProtKB-KW"/>
</dbReference>
<keyword evidence="5" id="KW-0227">DNA damage</keyword>
<dbReference type="InParanoid" id="B3S303"/>
<dbReference type="GO" id="GO:0000993">
    <property type="term" value="F:RNA polymerase II complex binding"/>
    <property type="evidence" value="ECO:0000318"/>
    <property type="project" value="GO_Central"/>
</dbReference>
<comment type="similarity">
    <text evidence="2">Belongs to the UVSSA family.</text>
</comment>
<accession>B3S303</accession>
<evidence type="ECO:0000256" key="7">
    <source>
        <dbReference type="ARBA" id="ARBA00022833"/>
    </source>
</evidence>
<evidence type="ECO:0000313" key="13">
    <source>
        <dbReference type="Proteomes" id="UP000009022"/>
    </source>
</evidence>
<evidence type="ECO:0000256" key="8">
    <source>
        <dbReference type="ARBA" id="ARBA00023054"/>
    </source>
</evidence>
<dbReference type="HOGENOM" id="CLU_023577_0_0_1"/>
<dbReference type="FunCoup" id="B3S303">
    <property type="interactions" value="1143"/>
</dbReference>
<evidence type="ECO:0000259" key="11">
    <source>
        <dbReference type="Pfam" id="PF09740"/>
    </source>
</evidence>
<dbReference type="Pfam" id="PF20867">
    <property type="entry name" value="UVSSA_N"/>
    <property type="match status" value="1"/>
</dbReference>
<dbReference type="InterPro" id="IPR018610">
    <property type="entry name" value="UVSSA"/>
</dbReference>
<feature type="compositionally biased region" description="Polar residues" evidence="10">
    <location>
        <begin position="563"/>
        <end position="574"/>
    </location>
</feature>
<keyword evidence="7" id="KW-0862">Zinc</keyword>
<keyword evidence="3" id="KW-0158">Chromosome</keyword>
<proteinExistence type="inferred from homology"/>
<dbReference type="PANTHER" id="PTHR28670">
    <property type="entry name" value="UV-STIMULATED SCAFFOLD PROTEIN A"/>
    <property type="match status" value="1"/>
</dbReference>
<dbReference type="CTD" id="6755960"/>
<gene>
    <name evidence="12" type="ORF">TRIADDRAFT_58548</name>
</gene>
<dbReference type="OrthoDB" id="5594015at2759"/>
<dbReference type="Proteomes" id="UP000009022">
    <property type="component" value="Unassembled WGS sequence"/>
</dbReference>
<dbReference type="OMA" id="EEHAEMR"/>
<feature type="compositionally biased region" description="Polar residues" evidence="10">
    <location>
        <begin position="233"/>
        <end position="250"/>
    </location>
</feature>
<dbReference type="AlphaFoldDB" id="B3S303"/>
<organism evidence="12 13">
    <name type="scientific">Trichoplax adhaerens</name>
    <name type="common">Trichoplax reptans</name>
    <dbReference type="NCBI Taxonomy" id="10228"/>
    <lineage>
        <taxon>Eukaryota</taxon>
        <taxon>Metazoa</taxon>
        <taxon>Placozoa</taxon>
        <taxon>Uniplacotomia</taxon>
        <taxon>Trichoplacea</taxon>
        <taxon>Trichoplacidae</taxon>
        <taxon>Trichoplax</taxon>
    </lineage>
</organism>
<dbReference type="EMBL" id="DS985248">
    <property type="protein sequence ID" value="EDV22708.1"/>
    <property type="molecule type" value="Genomic_DNA"/>
</dbReference>
<dbReference type="RefSeq" id="XP_002114574.1">
    <property type="nucleotide sequence ID" value="XM_002114538.1"/>
</dbReference>
<dbReference type="InterPro" id="IPR049408">
    <property type="entry name" value="UVSSA_N_a-solenoid_rpt"/>
</dbReference>
<keyword evidence="8" id="KW-0175">Coiled coil</keyword>
<evidence type="ECO:0000256" key="3">
    <source>
        <dbReference type="ARBA" id="ARBA00022454"/>
    </source>
</evidence>
<keyword evidence="6" id="KW-0863">Zinc-finger</keyword>
<evidence type="ECO:0000256" key="1">
    <source>
        <dbReference type="ARBA" id="ARBA00004286"/>
    </source>
</evidence>
<evidence type="ECO:0000313" key="12">
    <source>
        <dbReference type="EMBL" id="EDV22708.1"/>
    </source>
</evidence>
<name>B3S303_TRIAD</name>
<protein>
    <recommendedName>
        <fullName evidence="11">UV-stimulated scaffold protein A C-terminal domain-containing protein</fullName>
    </recommendedName>
</protein>
<evidence type="ECO:0000256" key="4">
    <source>
        <dbReference type="ARBA" id="ARBA00022723"/>
    </source>
</evidence>
<feature type="region of interest" description="Disordered" evidence="10">
    <location>
        <begin position="543"/>
        <end position="577"/>
    </location>
</feature>
<reference evidence="12 13" key="1">
    <citation type="journal article" date="2008" name="Nature">
        <title>The Trichoplax genome and the nature of placozoans.</title>
        <authorList>
            <person name="Srivastava M."/>
            <person name="Begovic E."/>
            <person name="Chapman J."/>
            <person name="Putnam N.H."/>
            <person name="Hellsten U."/>
            <person name="Kawashima T."/>
            <person name="Kuo A."/>
            <person name="Mitros T."/>
            <person name="Salamov A."/>
            <person name="Carpenter M.L."/>
            <person name="Signorovitch A.Y."/>
            <person name="Moreno M.A."/>
            <person name="Kamm K."/>
            <person name="Grimwood J."/>
            <person name="Schmutz J."/>
            <person name="Shapiro H."/>
            <person name="Grigoriev I.V."/>
            <person name="Buss L.W."/>
            <person name="Schierwater B."/>
            <person name="Dellaporta S.L."/>
            <person name="Rokhsar D.S."/>
        </authorList>
    </citation>
    <scope>NUCLEOTIDE SEQUENCE [LARGE SCALE GENOMIC DNA]</scope>
    <source>
        <strain evidence="12 13">Grell-BS-1999</strain>
    </source>
</reference>
<dbReference type="GO" id="GO:0009411">
    <property type="term" value="P:response to UV"/>
    <property type="evidence" value="ECO:0000318"/>
    <property type="project" value="GO_Central"/>
</dbReference>
<dbReference type="KEGG" id="tad:TRIADDRAFT_58548"/>
<dbReference type="InterPro" id="IPR049431">
    <property type="entry name" value="UVSSA_C"/>
</dbReference>
<evidence type="ECO:0000256" key="10">
    <source>
        <dbReference type="SAM" id="MobiDB-lite"/>
    </source>
</evidence>
<dbReference type="GeneID" id="6755960"/>
<keyword evidence="13" id="KW-1185">Reference proteome</keyword>
<dbReference type="PhylomeDB" id="B3S303"/>
<evidence type="ECO:0000256" key="6">
    <source>
        <dbReference type="ARBA" id="ARBA00022771"/>
    </source>
</evidence>
<keyword evidence="9" id="KW-0234">DNA repair</keyword>
<dbReference type="PANTHER" id="PTHR28670:SF1">
    <property type="entry name" value="UV-STIMULATED SCAFFOLD PROTEIN A"/>
    <property type="match status" value="1"/>
</dbReference>
<evidence type="ECO:0000256" key="2">
    <source>
        <dbReference type="ARBA" id="ARBA00009240"/>
    </source>
</evidence>
<feature type="domain" description="UV-stimulated scaffold protein A C-terminal" evidence="11">
    <location>
        <begin position="459"/>
        <end position="552"/>
    </location>
</feature>
<evidence type="ECO:0000256" key="5">
    <source>
        <dbReference type="ARBA" id="ARBA00022763"/>
    </source>
</evidence>
<comment type="subcellular location">
    <subcellularLocation>
        <location evidence="1">Chromosome</location>
    </subcellularLocation>
</comment>